<evidence type="ECO:0000313" key="11">
    <source>
        <dbReference type="EMBL" id="CCD13822.1"/>
    </source>
</evidence>
<comment type="subcellular location">
    <subcellularLocation>
        <location evidence="2">Cell membrane</location>
        <topology evidence="2">Lipid-anchor</topology>
        <topology evidence="2">GPI-anchor</topology>
    </subcellularLocation>
</comment>
<evidence type="ECO:0000313" key="12">
    <source>
        <dbReference type="Proteomes" id="UP000000702"/>
    </source>
</evidence>
<accession>F9W9C2</accession>
<comment type="caution">
    <text evidence="11">The sequence shown here is derived from an EMBL/GenBank/DDBJ whole genome shotgun (WGS) entry which is preliminary data.</text>
</comment>
<evidence type="ECO:0000256" key="1">
    <source>
        <dbReference type="ARBA" id="ARBA00002523"/>
    </source>
</evidence>
<name>F9W9C2_TRYCI</name>
<evidence type="ECO:0000256" key="7">
    <source>
        <dbReference type="ARBA" id="ARBA00023180"/>
    </source>
</evidence>
<reference evidence="12" key="1">
    <citation type="submission" date="2011-07" db="EMBL/GenBank/DDBJ databases">
        <title>Divergent evolution of antigenic variation in African trypanosomes.</title>
        <authorList>
            <person name="Jackson A.P."/>
            <person name="Berry A."/>
            <person name="Allison H.C."/>
            <person name="Burton P."/>
            <person name="Anderson J."/>
            <person name="Aslett M."/>
            <person name="Brown R."/>
            <person name="Corton N."/>
            <person name="Harris D."/>
            <person name="Hauser H."/>
            <person name="Gamble J."/>
            <person name="Gilderthorp R."/>
            <person name="McQuillan J."/>
            <person name="Quail M.A."/>
            <person name="Sanders M."/>
            <person name="Van Tonder A."/>
            <person name="Ginger M.L."/>
            <person name="Donelson J.E."/>
            <person name="Field M.C."/>
            <person name="Barry J.D."/>
            <person name="Berriman M."/>
            <person name="Hertz-Fowler C."/>
        </authorList>
    </citation>
    <scope>NUCLEOTIDE SEQUENCE [LARGE SCALE GENOMIC DNA]</scope>
    <source>
        <strain evidence="12">IL3000</strain>
    </source>
</reference>
<sequence length="415" mass="45824">MTLKNGAVLEILSLFCLVHAAASKMKEGSNAKQYGILCDIYNVAANPPTSLYDTNYIEKIRSEIDIINASLSDDSSFSETADSEFHQNMSMGLKEQTKERASLLTRWMIAVASVDTNSTGFKKLTSTNLFVKRAQMKLIKIVKQAEKIIKSIEAEGSATFLEEIKKDFGDAVGEIGDQTKKADRATECGPGNLSGPGSKAGKFLIMDFLCLCSKPCISDYLPSVCGPDLKDIRWDKTSRSGEGKSDEKGEKTWKILQEGCESRPKPTRADPVAGYAALGEFLTAISQDAGISDKNKTGLLGSIQKDRGTNVVAGGCSGRNKAGHGTCLFYGDGWRDGGNNIPWVQKFRSGLKKLERIQKRDAFIQRLIGHLEMIQIRAEEIYEDAKMTLDYEDTEKTTQSHCRHTRFFLPWVLLL</sequence>
<keyword evidence="7" id="KW-0325">Glycoprotein</keyword>
<evidence type="ECO:0000256" key="3">
    <source>
        <dbReference type="ARBA" id="ARBA00022475"/>
    </source>
</evidence>
<keyword evidence="6" id="KW-0472">Membrane</keyword>
<evidence type="ECO:0000256" key="4">
    <source>
        <dbReference type="ARBA" id="ARBA00022622"/>
    </source>
</evidence>
<keyword evidence="4" id="KW-0336">GPI-anchor</keyword>
<dbReference type="GO" id="GO:0098552">
    <property type="term" value="C:side of membrane"/>
    <property type="evidence" value="ECO:0007669"/>
    <property type="project" value="UniProtKB-KW"/>
</dbReference>
<proteinExistence type="predicted"/>
<evidence type="ECO:0000256" key="6">
    <source>
        <dbReference type="ARBA" id="ARBA00023136"/>
    </source>
</evidence>
<keyword evidence="3" id="KW-1003">Cell membrane</keyword>
<keyword evidence="12" id="KW-1185">Reference proteome</keyword>
<dbReference type="Proteomes" id="UP000000702">
    <property type="component" value="Unassembled WGS sequence"/>
</dbReference>
<dbReference type="GO" id="GO:0005886">
    <property type="term" value="C:plasma membrane"/>
    <property type="evidence" value="ECO:0007669"/>
    <property type="project" value="UniProtKB-SubCell"/>
</dbReference>
<dbReference type="VEuPathDB" id="TriTrypDB:TcIL3000_0_45180"/>
<dbReference type="Pfam" id="PF13206">
    <property type="entry name" value="VSG_B"/>
    <property type="match status" value="1"/>
</dbReference>
<dbReference type="InterPro" id="IPR025932">
    <property type="entry name" value="Trypano_VSG_B_N_dom"/>
</dbReference>
<feature type="signal peptide" evidence="9">
    <location>
        <begin position="1"/>
        <end position="23"/>
    </location>
</feature>
<keyword evidence="5 9" id="KW-0732">Signal</keyword>
<evidence type="ECO:0000259" key="10">
    <source>
        <dbReference type="Pfam" id="PF13206"/>
    </source>
</evidence>
<evidence type="ECO:0000256" key="2">
    <source>
        <dbReference type="ARBA" id="ARBA00004609"/>
    </source>
</evidence>
<comment type="function">
    <text evidence="1">VSG forms a coat on the surface of the parasite. The trypanosome evades the immune response of the host by expressing a series of antigenically distinct VSGs from an estimated 1000 VSG genes.</text>
</comment>
<feature type="chain" id="PRO_5003394789" evidence="9">
    <location>
        <begin position="24"/>
        <end position="415"/>
    </location>
</feature>
<dbReference type="AlphaFoldDB" id="F9W9C2"/>
<gene>
    <name evidence="11" type="ORF">TCIL3000_0_45180</name>
</gene>
<organism evidence="11 12">
    <name type="scientific">Trypanosoma congolense (strain IL3000)</name>
    <dbReference type="NCBI Taxonomy" id="1068625"/>
    <lineage>
        <taxon>Eukaryota</taxon>
        <taxon>Discoba</taxon>
        <taxon>Euglenozoa</taxon>
        <taxon>Kinetoplastea</taxon>
        <taxon>Metakinetoplastina</taxon>
        <taxon>Trypanosomatida</taxon>
        <taxon>Trypanosomatidae</taxon>
        <taxon>Trypanosoma</taxon>
        <taxon>Nannomonas</taxon>
    </lineage>
</organism>
<evidence type="ECO:0000256" key="5">
    <source>
        <dbReference type="ARBA" id="ARBA00022729"/>
    </source>
</evidence>
<reference evidence="11 12" key="2">
    <citation type="journal article" date="2012" name="Proc. Natl. Acad. Sci. U.S.A.">
        <title>Antigenic diversity is generated by distinct evolutionary mechanisms in African trypanosome species.</title>
        <authorList>
            <person name="Jackson A.P."/>
            <person name="Berry A."/>
            <person name="Aslett M."/>
            <person name="Allison H.C."/>
            <person name="Burton P."/>
            <person name="Vavrova-Anderson J."/>
            <person name="Brown R."/>
            <person name="Browne H."/>
            <person name="Corton N."/>
            <person name="Hauser H."/>
            <person name="Gamble J."/>
            <person name="Gilderthorp R."/>
            <person name="Marcello L."/>
            <person name="McQuillan J."/>
            <person name="Otto T.D."/>
            <person name="Quail M.A."/>
            <person name="Sanders M.J."/>
            <person name="van Tonder A."/>
            <person name="Ginger M.L."/>
            <person name="Field M.C."/>
            <person name="Barry J.D."/>
            <person name="Hertz-Fowler C."/>
            <person name="Berriman M."/>
        </authorList>
    </citation>
    <scope>NUCLEOTIDE SEQUENCE [LARGE SCALE GENOMIC DNA]</scope>
    <source>
        <strain evidence="11 12">IL3000</strain>
    </source>
</reference>
<dbReference type="EMBL" id="CAEQ01001293">
    <property type="protein sequence ID" value="CCD13822.1"/>
    <property type="molecule type" value="Genomic_DNA"/>
</dbReference>
<evidence type="ECO:0000256" key="9">
    <source>
        <dbReference type="SAM" id="SignalP"/>
    </source>
</evidence>
<keyword evidence="8" id="KW-0449">Lipoprotein</keyword>
<evidence type="ECO:0000256" key="8">
    <source>
        <dbReference type="ARBA" id="ARBA00023288"/>
    </source>
</evidence>
<feature type="domain" description="Trypanosome variant surface glycoprotein B-type N-terminal" evidence="10">
    <location>
        <begin position="14"/>
        <end position="372"/>
    </location>
</feature>
<protein>
    <submittedName>
        <fullName evidence="11">Variant surface glycoprotein</fullName>
    </submittedName>
</protein>